<evidence type="ECO:0000313" key="3">
    <source>
        <dbReference type="Proteomes" id="UP000190657"/>
    </source>
</evidence>
<protein>
    <submittedName>
        <fullName evidence="2">Uncharacterized protein</fullName>
    </submittedName>
</protein>
<organism evidence="2 3">
    <name type="scientific">Eubacterium coprostanoligenes</name>
    <dbReference type="NCBI Taxonomy" id="290054"/>
    <lineage>
        <taxon>Bacteria</taxon>
        <taxon>Bacillati</taxon>
        <taxon>Bacillota</taxon>
        <taxon>Clostridia</taxon>
        <taxon>Eubacteriales</taxon>
        <taxon>Eubacteriaceae</taxon>
        <taxon>Eubacterium</taxon>
    </lineage>
</organism>
<dbReference type="EMBL" id="FUWW01000008">
    <property type="protein sequence ID" value="SJZ54244.1"/>
    <property type="molecule type" value="Genomic_DNA"/>
</dbReference>
<dbReference type="RefSeq" id="WP_078768388.1">
    <property type="nucleotide sequence ID" value="NZ_FUWW01000008.1"/>
</dbReference>
<dbReference type="Proteomes" id="UP000190657">
    <property type="component" value="Unassembled WGS sequence"/>
</dbReference>
<reference evidence="2 3" key="1">
    <citation type="submission" date="2017-02" db="EMBL/GenBank/DDBJ databases">
        <authorList>
            <person name="Peterson S.W."/>
        </authorList>
    </citation>
    <scope>NUCLEOTIDE SEQUENCE [LARGE SCALE GENOMIC DNA]</scope>
    <source>
        <strain evidence="2 3">ATCC 51222</strain>
    </source>
</reference>
<keyword evidence="3" id="KW-1185">Reference proteome</keyword>
<keyword evidence="1" id="KW-0812">Transmembrane</keyword>
<evidence type="ECO:0000256" key="1">
    <source>
        <dbReference type="SAM" id="Phobius"/>
    </source>
</evidence>
<feature type="transmembrane region" description="Helical" evidence="1">
    <location>
        <begin position="12"/>
        <end position="31"/>
    </location>
</feature>
<name>A0A1T4LIM1_9FIRM</name>
<proteinExistence type="predicted"/>
<keyword evidence="1" id="KW-0472">Membrane</keyword>
<accession>A0A1T4LIM1</accession>
<sequence>MATKKKSGAGRVIFVIIFSIFAMTLIPSAIYCAVERINPVQMVSSAFTSNNSQLIIGKWQNQSRSSAYEFFDDGTYESYFSTFSFKGDYTVKGDELTLSNPSSNSTVVYKISVDKNSLTMTVEQENGMLSENNQTTEYGRVDRIETKSLTDLLGSIVESAQEENSDKN</sequence>
<dbReference type="STRING" id="290054.SAMN02745114_00897"/>
<evidence type="ECO:0000313" key="2">
    <source>
        <dbReference type="EMBL" id="SJZ54244.1"/>
    </source>
</evidence>
<dbReference type="AlphaFoldDB" id="A0A1T4LIM1"/>
<gene>
    <name evidence="2" type="ORF">SAMN02745114_00897</name>
</gene>
<keyword evidence="1" id="KW-1133">Transmembrane helix</keyword>